<dbReference type="RefSeq" id="WP_107838563.1">
    <property type="nucleotide sequence ID" value="NZ_JARSFG010000016.1"/>
</dbReference>
<organism evidence="3 4">
    <name type="scientific">Metasolibacillus meyeri</name>
    <dbReference type="NCBI Taxonomy" id="1071052"/>
    <lineage>
        <taxon>Bacteria</taxon>
        <taxon>Bacillati</taxon>
        <taxon>Bacillota</taxon>
        <taxon>Bacilli</taxon>
        <taxon>Bacillales</taxon>
        <taxon>Caryophanaceae</taxon>
        <taxon>Metasolibacillus</taxon>
    </lineage>
</organism>
<gene>
    <name evidence="3" type="ORF">P9B03_11440</name>
</gene>
<keyword evidence="2" id="KW-0812">Transmembrane</keyword>
<keyword evidence="1" id="KW-0175">Coiled coil</keyword>
<protein>
    <submittedName>
        <fullName evidence="3">Uncharacterized protein</fullName>
    </submittedName>
</protein>
<feature type="transmembrane region" description="Helical" evidence="2">
    <location>
        <begin position="6"/>
        <end position="25"/>
    </location>
</feature>
<name>A0AAW9NRW4_9BACL</name>
<evidence type="ECO:0000313" key="3">
    <source>
        <dbReference type="EMBL" id="MEC1179097.1"/>
    </source>
</evidence>
<comment type="caution">
    <text evidence="3">The sequence shown here is derived from an EMBL/GenBank/DDBJ whole genome shotgun (WGS) entry which is preliminary data.</text>
</comment>
<evidence type="ECO:0000256" key="1">
    <source>
        <dbReference type="SAM" id="Coils"/>
    </source>
</evidence>
<keyword evidence="2" id="KW-1133">Transmembrane helix</keyword>
<keyword evidence="2" id="KW-0472">Membrane</keyword>
<evidence type="ECO:0000256" key="2">
    <source>
        <dbReference type="SAM" id="Phobius"/>
    </source>
</evidence>
<dbReference type="Proteomes" id="UP001344888">
    <property type="component" value="Unassembled WGS sequence"/>
</dbReference>
<proteinExistence type="predicted"/>
<sequence length="85" mass="9794">MIAIIITLGTIGILSSIPLVAIFTAHKRSSMKLQLQMMEQETELERIKMESYAIETEKLRLELAQEKQALLEMEQNHRLSHNDSK</sequence>
<evidence type="ECO:0000313" key="4">
    <source>
        <dbReference type="Proteomes" id="UP001344888"/>
    </source>
</evidence>
<keyword evidence="4" id="KW-1185">Reference proteome</keyword>
<dbReference type="AlphaFoldDB" id="A0AAW9NRW4"/>
<accession>A0AAW9NRW4</accession>
<dbReference type="EMBL" id="JARSFG010000016">
    <property type="protein sequence ID" value="MEC1179097.1"/>
    <property type="molecule type" value="Genomic_DNA"/>
</dbReference>
<feature type="coiled-coil region" evidence="1">
    <location>
        <begin position="30"/>
        <end position="76"/>
    </location>
</feature>
<reference evidence="3 4" key="1">
    <citation type="submission" date="2023-03" db="EMBL/GenBank/DDBJ databases">
        <title>Bacillus Genome Sequencing.</title>
        <authorList>
            <person name="Dunlap C."/>
        </authorList>
    </citation>
    <scope>NUCLEOTIDE SEQUENCE [LARGE SCALE GENOMIC DNA]</scope>
    <source>
        <strain evidence="3 4">B-59205</strain>
    </source>
</reference>